<keyword evidence="4 7" id="KW-0479">Metal-binding</keyword>
<dbReference type="AlphaFoldDB" id="A0A7Y9LPV5"/>
<name>A0A7Y9LPV5_9BURK</name>
<protein>
    <recommendedName>
        <fullName evidence="7">Hydroxyacylglutathione hydrolase</fullName>
        <ecNumber evidence="7">3.1.2.6</ecNumber>
    </recommendedName>
    <alternativeName>
        <fullName evidence="7">Glyoxalase II</fullName>
        <shortName evidence="7">Glx II</shortName>
    </alternativeName>
</protein>
<dbReference type="PANTHER" id="PTHR43705:SF1">
    <property type="entry name" value="HYDROXYACYLGLUTATHIONE HYDROLASE GLOB"/>
    <property type="match status" value="1"/>
</dbReference>
<evidence type="ECO:0000256" key="5">
    <source>
        <dbReference type="ARBA" id="ARBA00022801"/>
    </source>
</evidence>
<gene>
    <name evidence="7" type="primary">gloB</name>
    <name evidence="10" type="ORF">FHW18_004370</name>
</gene>
<dbReference type="NCBIfam" id="TIGR03413">
    <property type="entry name" value="GSH_gloB"/>
    <property type="match status" value="1"/>
</dbReference>
<dbReference type="Gene3D" id="3.60.15.10">
    <property type="entry name" value="Ribonuclease Z/Hydroxyacylglutathione hydrolase-like"/>
    <property type="match status" value="1"/>
</dbReference>
<keyword evidence="5 7" id="KW-0378">Hydrolase</keyword>
<dbReference type="InterPro" id="IPR017782">
    <property type="entry name" value="Hydroxyacylglutathione_Hdrlase"/>
</dbReference>
<feature type="binding site" evidence="7">
    <location>
        <position position="79"/>
    </location>
    <ligand>
        <name>Zn(2+)</name>
        <dbReference type="ChEBI" id="CHEBI:29105"/>
        <label>2</label>
    </ligand>
</feature>
<reference evidence="10 11" key="1">
    <citation type="submission" date="2020-07" db="EMBL/GenBank/DDBJ databases">
        <title>Genomic Encyclopedia of Type Strains, Phase IV (KMG-V): Genome sequencing to study the core and pangenomes of soil and plant-associated prokaryotes.</title>
        <authorList>
            <person name="Whitman W."/>
        </authorList>
    </citation>
    <scope>NUCLEOTIDE SEQUENCE [LARGE SCALE GENOMIC DNA]</scope>
    <source>
        <strain evidence="10 11">SAS40</strain>
    </source>
</reference>
<feature type="binding site" evidence="7">
    <location>
        <position position="76"/>
    </location>
    <ligand>
        <name>Zn(2+)</name>
        <dbReference type="ChEBI" id="CHEBI:29105"/>
        <label>1</label>
    </ligand>
</feature>
<dbReference type="PANTHER" id="PTHR43705">
    <property type="entry name" value="HYDROXYACYLGLUTATHIONE HYDROLASE"/>
    <property type="match status" value="1"/>
</dbReference>
<feature type="binding site" evidence="7">
    <location>
        <position position="132"/>
    </location>
    <ligand>
        <name>Zn(2+)</name>
        <dbReference type="ChEBI" id="CHEBI:29105"/>
        <label>1</label>
    </ligand>
</feature>
<dbReference type="InterPro" id="IPR050110">
    <property type="entry name" value="Glyoxalase_II_hydrolase"/>
</dbReference>
<feature type="domain" description="Metallo-beta-lactamase" evidence="9">
    <location>
        <begin position="33"/>
        <end position="192"/>
    </location>
</feature>
<feature type="binding site" evidence="7">
    <location>
        <position position="192"/>
    </location>
    <ligand>
        <name>Zn(2+)</name>
        <dbReference type="ChEBI" id="CHEBI:29105"/>
        <label>2</label>
    </ligand>
</feature>
<dbReference type="Pfam" id="PF16123">
    <property type="entry name" value="HAGH_C"/>
    <property type="match status" value="1"/>
</dbReference>
<evidence type="ECO:0000256" key="2">
    <source>
        <dbReference type="ARBA" id="ARBA00004963"/>
    </source>
</evidence>
<dbReference type="GO" id="GO:0019243">
    <property type="term" value="P:methylglyoxal catabolic process to D-lactate via S-lactoyl-glutathione"/>
    <property type="evidence" value="ECO:0007669"/>
    <property type="project" value="UniProtKB-UniRule"/>
</dbReference>
<evidence type="ECO:0000259" key="9">
    <source>
        <dbReference type="SMART" id="SM00849"/>
    </source>
</evidence>
<evidence type="ECO:0000256" key="7">
    <source>
        <dbReference type="HAMAP-Rule" id="MF_01374"/>
    </source>
</evidence>
<dbReference type="RefSeq" id="WP_179589076.1">
    <property type="nucleotide sequence ID" value="NZ_JACBYR010000002.1"/>
</dbReference>
<keyword evidence="6 7" id="KW-0862">Zinc</keyword>
<dbReference type="InterPro" id="IPR001279">
    <property type="entry name" value="Metallo-B-lactamas"/>
</dbReference>
<comment type="caution">
    <text evidence="10">The sequence shown here is derived from an EMBL/GenBank/DDBJ whole genome shotgun (WGS) entry which is preliminary data.</text>
</comment>
<dbReference type="SMART" id="SM00849">
    <property type="entry name" value="Lactamase_B"/>
    <property type="match status" value="1"/>
</dbReference>
<dbReference type="GO" id="GO:0004416">
    <property type="term" value="F:hydroxyacylglutathione hydrolase activity"/>
    <property type="evidence" value="ECO:0007669"/>
    <property type="project" value="UniProtKB-UniRule"/>
</dbReference>
<dbReference type="InterPro" id="IPR035680">
    <property type="entry name" value="Clx_II_MBL"/>
</dbReference>
<feature type="region of interest" description="Disordered" evidence="8">
    <location>
        <begin position="1"/>
        <end position="24"/>
    </location>
</feature>
<comment type="pathway">
    <text evidence="2 7">Secondary metabolite metabolism; methylglyoxal degradation; (R)-lactate from methylglyoxal: step 2/2.</text>
</comment>
<evidence type="ECO:0000256" key="4">
    <source>
        <dbReference type="ARBA" id="ARBA00022723"/>
    </source>
</evidence>
<evidence type="ECO:0000256" key="6">
    <source>
        <dbReference type="ARBA" id="ARBA00022833"/>
    </source>
</evidence>
<proteinExistence type="inferred from homology"/>
<feature type="binding site" evidence="7">
    <location>
        <position position="154"/>
    </location>
    <ligand>
        <name>Zn(2+)</name>
        <dbReference type="ChEBI" id="CHEBI:29105"/>
        <label>2</label>
    </ligand>
</feature>
<dbReference type="PIRSF" id="PIRSF005457">
    <property type="entry name" value="Glx"/>
    <property type="match status" value="1"/>
</dbReference>
<feature type="binding site" evidence="7">
    <location>
        <position position="154"/>
    </location>
    <ligand>
        <name>Zn(2+)</name>
        <dbReference type="ChEBI" id="CHEBI:29105"/>
        <label>1</label>
    </ligand>
</feature>
<dbReference type="InterPro" id="IPR032282">
    <property type="entry name" value="HAGH_C"/>
</dbReference>
<dbReference type="Pfam" id="PF00753">
    <property type="entry name" value="Lactamase_B"/>
    <property type="match status" value="1"/>
</dbReference>
<comment type="catalytic activity">
    <reaction evidence="1 7">
        <text>an S-(2-hydroxyacyl)glutathione + H2O = a 2-hydroxy carboxylate + glutathione + H(+)</text>
        <dbReference type="Rhea" id="RHEA:21864"/>
        <dbReference type="ChEBI" id="CHEBI:15377"/>
        <dbReference type="ChEBI" id="CHEBI:15378"/>
        <dbReference type="ChEBI" id="CHEBI:57925"/>
        <dbReference type="ChEBI" id="CHEBI:58896"/>
        <dbReference type="ChEBI" id="CHEBI:71261"/>
        <dbReference type="EC" id="3.1.2.6"/>
    </reaction>
</comment>
<dbReference type="GO" id="GO:0046872">
    <property type="term" value="F:metal ion binding"/>
    <property type="evidence" value="ECO:0007669"/>
    <property type="project" value="UniProtKB-KW"/>
</dbReference>
<comment type="similarity">
    <text evidence="3 7">Belongs to the metallo-beta-lactamase superfamily. Glyoxalase II family.</text>
</comment>
<dbReference type="InterPro" id="IPR036866">
    <property type="entry name" value="RibonucZ/Hydroxyglut_hydro"/>
</dbReference>
<feature type="binding site" evidence="7">
    <location>
        <position position="74"/>
    </location>
    <ligand>
        <name>Zn(2+)</name>
        <dbReference type="ChEBI" id="CHEBI:29105"/>
        <label>1</label>
    </ligand>
</feature>
<dbReference type="EMBL" id="JACBYR010000002">
    <property type="protein sequence ID" value="NYE85063.1"/>
    <property type="molecule type" value="Genomic_DNA"/>
</dbReference>
<evidence type="ECO:0000313" key="11">
    <source>
        <dbReference type="Proteomes" id="UP000542125"/>
    </source>
</evidence>
<sequence>MKGSDKRQKQTASTTPGVPPGNSGITGLAAFSDNYIWLIRNGSLAAVVDPGQAAPVLQALQQQRLQLRAILLTHHHNDHVGGVTELVERTGATVFGPAGETLPHCDRKLVEGDQVALPELDLSLEVIDVPGHTAGHIAYAGRAGGVEPLVFCGDTLFATGCGRLFEGTPDQMTDSLGKLAALPDDTRVYCAHEYTLSNIRWAQVVEPDNGALAQWHDQAQALRDSGTPTVPTTLALEREVNPFLRTDEPAVAAAAVTHAGRALATRTEVFAALREWKNSFK</sequence>
<comment type="cofactor">
    <cofactor evidence="7">
        <name>Zn(2+)</name>
        <dbReference type="ChEBI" id="CHEBI:29105"/>
    </cofactor>
    <text evidence="7">Binds 2 Zn(2+) ions per subunit.</text>
</comment>
<feature type="binding site" evidence="7">
    <location>
        <position position="78"/>
    </location>
    <ligand>
        <name>Zn(2+)</name>
        <dbReference type="ChEBI" id="CHEBI:29105"/>
        <label>2</label>
    </ligand>
</feature>
<dbReference type="HAMAP" id="MF_01374">
    <property type="entry name" value="Glyoxalase_2"/>
    <property type="match status" value="1"/>
</dbReference>
<comment type="subunit">
    <text evidence="7">Monomer.</text>
</comment>
<evidence type="ECO:0000256" key="8">
    <source>
        <dbReference type="SAM" id="MobiDB-lite"/>
    </source>
</evidence>
<dbReference type="EC" id="3.1.2.6" evidence="7"/>
<dbReference type="UniPathway" id="UPA00619">
    <property type="reaction ID" value="UER00676"/>
</dbReference>
<keyword evidence="11" id="KW-1185">Reference proteome</keyword>
<evidence type="ECO:0000313" key="10">
    <source>
        <dbReference type="EMBL" id="NYE85063.1"/>
    </source>
</evidence>
<dbReference type="Proteomes" id="UP000542125">
    <property type="component" value="Unassembled WGS sequence"/>
</dbReference>
<evidence type="ECO:0000256" key="1">
    <source>
        <dbReference type="ARBA" id="ARBA00001623"/>
    </source>
</evidence>
<organism evidence="10 11">
    <name type="scientific">Pigmentiphaga litoralis</name>
    <dbReference type="NCBI Taxonomy" id="516702"/>
    <lineage>
        <taxon>Bacteria</taxon>
        <taxon>Pseudomonadati</taxon>
        <taxon>Pseudomonadota</taxon>
        <taxon>Betaproteobacteria</taxon>
        <taxon>Burkholderiales</taxon>
        <taxon>Alcaligenaceae</taxon>
        <taxon>Pigmentiphaga</taxon>
    </lineage>
</organism>
<accession>A0A7Y9LPV5</accession>
<comment type="function">
    <text evidence="7">Thiolesterase that catalyzes the hydrolysis of S-D-lactoyl-glutathione to form glutathione and D-lactic acid.</text>
</comment>
<dbReference type="SUPFAM" id="SSF56281">
    <property type="entry name" value="Metallo-hydrolase/oxidoreductase"/>
    <property type="match status" value="1"/>
</dbReference>
<evidence type="ECO:0000256" key="3">
    <source>
        <dbReference type="ARBA" id="ARBA00006759"/>
    </source>
</evidence>
<dbReference type="CDD" id="cd07723">
    <property type="entry name" value="hydroxyacylglutathione_hydrolase_MBL-fold"/>
    <property type="match status" value="1"/>
</dbReference>